<dbReference type="STRING" id="189381.GCA_900166615_01142"/>
<evidence type="ECO:0000313" key="4">
    <source>
        <dbReference type="Proteomes" id="UP000037405"/>
    </source>
</evidence>
<sequence length="98" mass="10416">MQNIQLFSEAIMKSNKTNALAIPSLVLGIIAIIIPLIGILIGIAAVIFGIKSLNQLKNRNEKGKGIAIAGIVCGAGSPFFQMILFLFIGVISFFNSPQ</sequence>
<reference evidence="4" key="1">
    <citation type="submission" date="2015-07" db="EMBL/GenBank/DDBJ databases">
        <title>Fjat-14235 jcm11544.</title>
        <authorList>
            <person name="Liu B."/>
            <person name="Wang J."/>
            <person name="Zhu Y."/>
            <person name="Liu G."/>
            <person name="Chen Q."/>
            <person name="Chen Z."/>
            <person name="Lan J."/>
            <person name="Che J."/>
            <person name="Ge C."/>
            <person name="Shi H."/>
            <person name="Pan Z."/>
            <person name="Liu X."/>
        </authorList>
    </citation>
    <scope>NUCLEOTIDE SEQUENCE [LARGE SCALE GENOMIC DNA]</scope>
    <source>
        <strain evidence="4">JCM 11544</strain>
    </source>
</reference>
<dbReference type="PATRIC" id="fig|189381.12.peg.2847"/>
<evidence type="ECO:0000256" key="1">
    <source>
        <dbReference type="SAM" id="Phobius"/>
    </source>
</evidence>
<dbReference type="EMBL" id="LGUE01000004">
    <property type="protein sequence ID" value="KON85391.1"/>
    <property type="molecule type" value="Genomic_DNA"/>
</dbReference>
<proteinExistence type="predicted"/>
<feature type="transmembrane region" description="Helical" evidence="1">
    <location>
        <begin position="20"/>
        <end position="48"/>
    </location>
</feature>
<feature type="domain" description="DUF4190" evidence="2">
    <location>
        <begin position="20"/>
        <end position="76"/>
    </location>
</feature>
<organism evidence="3 4">
    <name type="scientific">Rossellomorea marisflavi</name>
    <dbReference type="NCBI Taxonomy" id="189381"/>
    <lineage>
        <taxon>Bacteria</taxon>
        <taxon>Bacillati</taxon>
        <taxon>Bacillota</taxon>
        <taxon>Bacilli</taxon>
        <taxon>Bacillales</taxon>
        <taxon>Bacillaceae</taxon>
        <taxon>Rossellomorea</taxon>
    </lineage>
</organism>
<keyword evidence="1" id="KW-0812">Transmembrane</keyword>
<gene>
    <name evidence="3" type="ORF">AF331_13905</name>
</gene>
<keyword evidence="1" id="KW-0472">Membrane</keyword>
<dbReference type="AlphaFoldDB" id="A0A0M0G7H1"/>
<dbReference type="Pfam" id="PF13828">
    <property type="entry name" value="DUF4190"/>
    <property type="match status" value="1"/>
</dbReference>
<comment type="caution">
    <text evidence="3">The sequence shown here is derived from an EMBL/GenBank/DDBJ whole genome shotgun (WGS) entry which is preliminary data.</text>
</comment>
<accession>A0A0M0G7H1</accession>
<feature type="transmembrane region" description="Helical" evidence="1">
    <location>
        <begin position="68"/>
        <end position="94"/>
    </location>
</feature>
<dbReference type="InterPro" id="IPR025241">
    <property type="entry name" value="DUF4190"/>
</dbReference>
<keyword evidence="1" id="KW-1133">Transmembrane helix</keyword>
<keyword evidence="4" id="KW-1185">Reference proteome</keyword>
<evidence type="ECO:0000259" key="2">
    <source>
        <dbReference type="Pfam" id="PF13828"/>
    </source>
</evidence>
<dbReference type="Proteomes" id="UP000037405">
    <property type="component" value="Unassembled WGS sequence"/>
</dbReference>
<protein>
    <recommendedName>
        <fullName evidence="2">DUF4190 domain-containing protein</fullName>
    </recommendedName>
</protein>
<evidence type="ECO:0000313" key="3">
    <source>
        <dbReference type="EMBL" id="KON85391.1"/>
    </source>
</evidence>
<name>A0A0M0G7H1_9BACI</name>